<dbReference type="Proteomes" id="UP000014227">
    <property type="component" value="Chromosome I"/>
</dbReference>
<reference evidence="3" key="1">
    <citation type="submission" date="2013-03" db="EMBL/GenBank/DDBJ databases">
        <title>Genome sequence of Chthonomonas calidirosea, the first sequenced genome from the Armatimonadetes phylum (formally candidate division OP10).</title>
        <authorList>
            <person name="Lee K.C.Y."/>
            <person name="Morgan X.C."/>
            <person name="Dunfield P.F."/>
            <person name="Tamas I."/>
            <person name="Houghton K.M."/>
            <person name="Vyssotski M."/>
            <person name="Ryan J.L.J."/>
            <person name="Lagutin K."/>
            <person name="McDonald I.R."/>
            <person name="Stott M.B."/>
        </authorList>
    </citation>
    <scope>NUCLEOTIDE SEQUENCE [LARGE SCALE GENOMIC DNA]</scope>
    <source>
        <strain evidence="3">DSM 23976 / ICMP 18418 / T49</strain>
    </source>
</reference>
<dbReference type="HOGENOM" id="CLU_059379_0_0_0"/>
<name>S0EWE7_CHTCT</name>
<dbReference type="InParanoid" id="S0EWE7"/>
<keyword evidence="3" id="KW-1185">Reference proteome</keyword>
<gene>
    <name evidence="2" type="ORF">CCALI_01932</name>
</gene>
<accession>S0EWE7</accession>
<dbReference type="SMART" id="SM00933">
    <property type="entry name" value="NurA"/>
    <property type="match status" value="1"/>
</dbReference>
<dbReference type="Pfam" id="PF09376">
    <property type="entry name" value="NurA"/>
    <property type="match status" value="1"/>
</dbReference>
<protein>
    <submittedName>
        <fullName evidence="2">NurA domain</fullName>
    </submittedName>
</protein>
<dbReference type="RefSeq" id="WP_016483264.1">
    <property type="nucleotide sequence ID" value="NC_021487.1"/>
</dbReference>
<dbReference type="EMBL" id="HF951689">
    <property type="protein sequence ID" value="CCW35739.1"/>
    <property type="molecule type" value="Genomic_DNA"/>
</dbReference>
<sequence>MLDFRQVAAQLQNFTLEVSELRPKRLTALEEALRRMESAAAEWQRLDQRLQSSRTSWLLPTLLDVPHKSFALSTTPSVYTAVAVDGSQILPERHDILPCYLLNIGSAIIRYRPNPHVELRSCPSLSLFEGNEEMQTDELEAFLGAEQGAILPRRFAVYRFLNEIEQLATLAEQETEPPFLMADGSLILWPIESEAPHFRENALHRFMEALERMQARRAPIVGYISAPQSREVVNMLRVARCPHPKTDCDRFCPKRLRTAPQYEEPACAGVEVLTDADLFAARLRPGERSALFGSRSKVLQFYGKQQRIYFFYLHTGAEIARIELPAWVAEEEALLERVHALCYDQARKGSGYPVALAEAHEQAIVRAPEREVFFRLLEAQLVAKHVPVESSRKAMSKRMRRI</sequence>
<feature type="domain" description="NurA" evidence="1">
    <location>
        <begin position="79"/>
        <end position="365"/>
    </location>
</feature>
<dbReference type="InterPro" id="IPR018977">
    <property type="entry name" value="NurA_domain"/>
</dbReference>
<evidence type="ECO:0000259" key="1">
    <source>
        <dbReference type="SMART" id="SM00933"/>
    </source>
</evidence>
<organism evidence="2 3">
    <name type="scientific">Chthonomonas calidirosea (strain DSM 23976 / ICMP 18418 / T49)</name>
    <dbReference type="NCBI Taxonomy" id="1303518"/>
    <lineage>
        <taxon>Bacteria</taxon>
        <taxon>Bacillati</taxon>
        <taxon>Armatimonadota</taxon>
        <taxon>Chthonomonadia</taxon>
        <taxon>Chthonomonadales</taxon>
        <taxon>Chthonomonadaceae</taxon>
        <taxon>Chthonomonas</taxon>
    </lineage>
</organism>
<dbReference type="eggNOG" id="COG1630">
    <property type="taxonomic scope" value="Bacteria"/>
</dbReference>
<dbReference type="OrthoDB" id="9799918at2"/>
<dbReference type="KEGG" id="ccz:CCALI_01932"/>
<dbReference type="PATRIC" id="fig|1303518.3.peg.1987"/>
<dbReference type="AlphaFoldDB" id="S0EWE7"/>
<evidence type="ECO:0000313" key="3">
    <source>
        <dbReference type="Proteomes" id="UP000014227"/>
    </source>
</evidence>
<proteinExistence type="predicted"/>
<dbReference type="STRING" id="454171.CP488_02162"/>
<evidence type="ECO:0000313" key="2">
    <source>
        <dbReference type="EMBL" id="CCW35739.1"/>
    </source>
</evidence>